<dbReference type="InterPro" id="IPR001279">
    <property type="entry name" value="Metallo-B-lactamas"/>
</dbReference>
<dbReference type="RefSeq" id="WP_408341261.1">
    <property type="nucleotide sequence ID" value="NZ_JAQQCF010000100.1"/>
</dbReference>
<sequence length="121" mass="12949">MQVGVDQDERGLMRSASAYAASIGSTRSRTVSGGIGHTDTDHSTCLHVPSIDLVISGDAVYNGAHLYLAESNRQGRRDWLDALDKIEALNPRAVIAGHGVLEPDSDVQRRHCQVAGDVAIE</sequence>
<evidence type="ECO:0000259" key="1">
    <source>
        <dbReference type="Pfam" id="PF00753"/>
    </source>
</evidence>
<reference evidence="2 3" key="1">
    <citation type="journal article" date="2024" name="Chem. Sci.">
        <title>Discovery of megapolipeptins by genome mining of a Burkholderiales bacteria collection.</title>
        <authorList>
            <person name="Paulo B.S."/>
            <person name="Recchia M.J.J."/>
            <person name="Lee S."/>
            <person name="Fergusson C.H."/>
            <person name="Romanowski S.B."/>
            <person name="Hernandez A."/>
            <person name="Krull N."/>
            <person name="Liu D.Y."/>
            <person name="Cavanagh H."/>
            <person name="Bos A."/>
            <person name="Gray C.A."/>
            <person name="Murphy B.T."/>
            <person name="Linington R.G."/>
            <person name="Eustaquio A.S."/>
        </authorList>
    </citation>
    <scope>NUCLEOTIDE SEQUENCE [LARGE SCALE GENOMIC DNA]</scope>
    <source>
        <strain evidence="2 3">RL17-338-BIC-A</strain>
    </source>
</reference>
<name>A0ABW9E5S8_9BURK</name>
<dbReference type="InterPro" id="IPR036866">
    <property type="entry name" value="RibonucZ/Hydroxyglut_hydro"/>
</dbReference>
<dbReference type="SUPFAM" id="SSF56281">
    <property type="entry name" value="Metallo-hydrolase/oxidoreductase"/>
    <property type="match status" value="1"/>
</dbReference>
<dbReference type="Proteomes" id="UP001629432">
    <property type="component" value="Unassembled WGS sequence"/>
</dbReference>
<gene>
    <name evidence="2" type="ORF">PQQ63_38760</name>
</gene>
<proteinExistence type="predicted"/>
<protein>
    <submittedName>
        <fullName evidence="2">MBL fold metallo-hydrolase</fullName>
    </submittedName>
</protein>
<dbReference type="Pfam" id="PF00753">
    <property type="entry name" value="Lactamase_B"/>
    <property type="match status" value="1"/>
</dbReference>
<dbReference type="Gene3D" id="3.60.15.10">
    <property type="entry name" value="Ribonuclease Z/Hydroxyacylglutathione hydrolase-like"/>
    <property type="match status" value="1"/>
</dbReference>
<evidence type="ECO:0000313" key="2">
    <source>
        <dbReference type="EMBL" id="MFM0642612.1"/>
    </source>
</evidence>
<accession>A0ABW9E5S8</accession>
<feature type="domain" description="Metallo-beta-lactamase" evidence="1">
    <location>
        <begin position="34"/>
        <end position="98"/>
    </location>
</feature>
<organism evidence="2 3">
    <name type="scientific">Paraburkholderia metrosideri</name>
    <dbReference type="NCBI Taxonomy" id="580937"/>
    <lineage>
        <taxon>Bacteria</taxon>
        <taxon>Pseudomonadati</taxon>
        <taxon>Pseudomonadota</taxon>
        <taxon>Betaproteobacteria</taxon>
        <taxon>Burkholderiales</taxon>
        <taxon>Burkholderiaceae</taxon>
        <taxon>Paraburkholderia</taxon>
    </lineage>
</organism>
<keyword evidence="3" id="KW-1185">Reference proteome</keyword>
<dbReference type="EMBL" id="JAQQCF010000100">
    <property type="protein sequence ID" value="MFM0642612.1"/>
    <property type="molecule type" value="Genomic_DNA"/>
</dbReference>
<evidence type="ECO:0000313" key="3">
    <source>
        <dbReference type="Proteomes" id="UP001629432"/>
    </source>
</evidence>
<comment type="caution">
    <text evidence="2">The sequence shown here is derived from an EMBL/GenBank/DDBJ whole genome shotgun (WGS) entry which is preliminary data.</text>
</comment>